<feature type="transmembrane region" description="Helical" evidence="2">
    <location>
        <begin position="175"/>
        <end position="196"/>
    </location>
</feature>
<dbReference type="Pfam" id="PF04854">
    <property type="entry name" value="DUF624"/>
    <property type="match status" value="1"/>
</dbReference>
<dbReference type="Proteomes" id="UP000292927">
    <property type="component" value="Unassembled WGS sequence"/>
</dbReference>
<keyword evidence="4" id="KW-1185">Reference proteome</keyword>
<feature type="transmembrane region" description="Helical" evidence="2">
    <location>
        <begin position="107"/>
        <end position="130"/>
    </location>
</feature>
<gene>
    <name evidence="3" type="ORF">EV209_1205</name>
</gene>
<evidence type="ECO:0000313" key="4">
    <source>
        <dbReference type="Proteomes" id="UP000292927"/>
    </source>
</evidence>
<dbReference type="RefSeq" id="WP_165388826.1">
    <property type="nucleotide sequence ID" value="NZ_SGXF01000001.1"/>
</dbReference>
<evidence type="ECO:0000256" key="1">
    <source>
        <dbReference type="SAM" id="MobiDB-lite"/>
    </source>
</evidence>
<feature type="transmembrane region" description="Helical" evidence="2">
    <location>
        <begin position="22"/>
        <end position="49"/>
    </location>
</feature>
<proteinExistence type="predicted"/>
<dbReference type="AlphaFoldDB" id="A0A4Q7PPW8"/>
<dbReference type="InterPro" id="IPR006938">
    <property type="entry name" value="DUF624"/>
</dbReference>
<accession>A0A4Q7PPW8</accession>
<keyword evidence="2" id="KW-0812">Transmembrane</keyword>
<feature type="transmembrane region" description="Helical" evidence="2">
    <location>
        <begin position="70"/>
        <end position="95"/>
    </location>
</feature>
<feature type="region of interest" description="Disordered" evidence="1">
    <location>
        <begin position="253"/>
        <end position="276"/>
    </location>
</feature>
<evidence type="ECO:0000256" key="2">
    <source>
        <dbReference type="SAM" id="Phobius"/>
    </source>
</evidence>
<evidence type="ECO:0000313" key="3">
    <source>
        <dbReference type="EMBL" id="RZT03071.1"/>
    </source>
</evidence>
<dbReference type="EMBL" id="SGXF01000001">
    <property type="protein sequence ID" value="RZT03071.1"/>
    <property type="molecule type" value="Genomic_DNA"/>
</dbReference>
<reference evidence="3 4" key="1">
    <citation type="submission" date="2019-02" db="EMBL/GenBank/DDBJ databases">
        <title>Genomic Encyclopedia of Type Strains, Phase IV (KMG-IV): sequencing the most valuable type-strain genomes for metagenomic binning, comparative biology and taxonomic classification.</title>
        <authorList>
            <person name="Goeker M."/>
        </authorList>
    </citation>
    <scope>NUCLEOTIDE SEQUENCE [LARGE SCALE GENOMIC DNA]</scope>
    <source>
        <strain evidence="3 4">DSM 29486</strain>
    </source>
</reference>
<organism evidence="3 4">
    <name type="scientific">Cuneatibacter caecimuris</name>
    <dbReference type="NCBI Taxonomy" id="1796618"/>
    <lineage>
        <taxon>Bacteria</taxon>
        <taxon>Bacillati</taxon>
        <taxon>Bacillota</taxon>
        <taxon>Clostridia</taxon>
        <taxon>Lachnospirales</taxon>
        <taxon>Lachnospiraceae</taxon>
        <taxon>Cuneatibacter</taxon>
    </lineage>
</organism>
<name>A0A4Q7PPW8_9FIRM</name>
<sequence>MGSIFNLDNPVWRFIGKLADVFMLHVVCLICCIPIVTIGPAITALYYVMIKEVRDEESHIFRMYFKSFKLNFKQGIIIWLIVLAVGAFFAVDIWFYKSHAENSFSKVLLVLFMAVFLIYFFTITYVFPVLSRFDNTIKKTLIYSFMMAIRHLPFTILIVVINVGLFILGNFVIPVYPLIGVGLSAFLTAYIFNHIFNKYIPEEKHDDHFGELGEEPEPEHVVIGAEAMDAEPVRITLEDVEKKHRESVQLDVMEPVMPVKKEEPEEESGEEGNQEQ</sequence>
<feature type="compositionally biased region" description="Acidic residues" evidence="1">
    <location>
        <begin position="264"/>
        <end position="276"/>
    </location>
</feature>
<protein>
    <submittedName>
        <fullName evidence="3">Putative membrane protein YesL</fullName>
    </submittedName>
</protein>
<feature type="transmembrane region" description="Helical" evidence="2">
    <location>
        <begin position="151"/>
        <end position="169"/>
    </location>
</feature>
<keyword evidence="2" id="KW-0472">Membrane</keyword>
<comment type="caution">
    <text evidence="3">The sequence shown here is derived from an EMBL/GenBank/DDBJ whole genome shotgun (WGS) entry which is preliminary data.</text>
</comment>
<keyword evidence="2" id="KW-1133">Transmembrane helix</keyword>